<sequence length="145" mass="17127">MELHLQHGIDRLLFGMTQKYVEALCGKPNSTFKDDEDNIVYVYNKEKMKLTFYAQEDFRLGYMTMSNPELTLFANKIVHQPWDMVNGNLALQKITKFEATDEDGVTMYFNEDNWLLLFVEYDEVVRVELGAVINDKDEFSWKFNE</sequence>
<reference evidence="1" key="1">
    <citation type="submission" date="2023-09" db="EMBL/GenBank/DDBJ databases">
        <title>Flavobacterium sp. 20NA77.7 isolated from freshwater.</title>
        <authorList>
            <person name="Le V."/>
            <person name="Ko S.-R."/>
            <person name="Ahn C.-Y."/>
            <person name="Oh H.-M."/>
        </authorList>
    </citation>
    <scope>NUCLEOTIDE SEQUENCE</scope>
    <source>
        <strain evidence="1">20NA77.7</strain>
    </source>
</reference>
<evidence type="ECO:0000313" key="2">
    <source>
        <dbReference type="Proteomes" id="UP001180481"/>
    </source>
</evidence>
<proteinExistence type="predicted"/>
<dbReference type="Proteomes" id="UP001180481">
    <property type="component" value="Chromosome"/>
</dbReference>
<keyword evidence="2" id="KW-1185">Reference proteome</keyword>
<organism evidence="1 2">
    <name type="scientific">Flavobacterium nakdongensis</name>
    <dbReference type="NCBI Taxonomy" id="3073563"/>
    <lineage>
        <taxon>Bacteria</taxon>
        <taxon>Pseudomonadati</taxon>
        <taxon>Bacteroidota</taxon>
        <taxon>Flavobacteriia</taxon>
        <taxon>Flavobacteriales</taxon>
        <taxon>Flavobacteriaceae</taxon>
        <taxon>Flavobacterium</taxon>
    </lineage>
</organism>
<name>A0ABY9RAJ0_9FLAO</name>
<gene>
    <name evidence="1" type="ORF">RF683_06865</name>
</gene>
<protein>
    <submittedName>
        <fullName evidence="1">Uncharacterized protein</fullName>
    </submittedName>
</protein>
<dbReference type="EMBL" id="CP133721">
    <property type="protein sequence ID" value="WMW77216.1"/>
    <property type="molecule type" value="Genomic_DNA"/>
</dbReference>
<evidence type="ECO:0000313" key="1">
    <source>
        <dbReference type="EMBL" id="WMW77216.1"/>
    </source>
</evidence>
<dbReference type="RefSeq" id="WP_309531597.1">
    <property type="nucleotide sequence ID" value="NZ_CP133721.1"/>
</dbReference>
<accession>A0ABY9RAJ0</accession>